<feature type="region of interest" description="Disordered" evidence="1">
    <location>
        <begin position="263"/>
        <end position="287"/>
    </location>
</feature>
<keyword evidence="2" id="KW-0472">Membrane</keyword>
<evidence type="ECO:0000259" key="3">
    <source>
        <dbReference type="Pfam" id="PF10277"/>
    </source>
</evidence>
<dbReference type="OrthoDB" id="68581at2759"/>
<evidence type="ECO:0000313" key="4">
    <source>
        <dbReference type="EMBL" id="CAC5387240.1"/>
    </source>
</evidence>
<feature type="transmembrane region" description="Helical" evidence="2">
    <location>
        <begin position="149"/>
        <end position="168"/>
    </location>
</feature>
<dbReference type="GO" id="GO:0005789">
    <property type="term" value="C:endoplasmic reticulum membrane"/>
    <property type="evidence" value="ECO:0007669"/>
    <property type="project" value="TreeGrafter"/>
</dbReference>
<feature type="transmembrane region" description="Helical" evidence="2">
    <location>
        <begin position="74"/>
        <end position="95"/>
    </location>
</feature>
<protein>
    <submittedName>
        <fullName evidence="4">PGAP2</fullName>
    </submittedName>
</protein>
<dbReference type="AlphaFoldDB" id="A0A6J8BWI8"/>
<dbReference type="EMBL" id="CACVKT020003994">
    <property type="protein sequence ID" value="CAC5387240.1"/>
    <property type="molecule type" value="Genomic_DNA"/>
</dbReference>
<feature type="transmembrane region" description="Helical" evidence="2">
    <location>
        <begin position="20"/>
        <end position="44"/>
    </location>
</feature>
<dbReference type="PANTHER" id="PTHR12892:SF17">
    <property type="entry name" value="POST-GPI ATTACHMENT TO PROTEINS FACTOR 2-LIKE"/>
    <property type="match status" value="1"/>
</dbReference>
<keyword evidence="2" id="KW-0812">Transmembrane</keyword>
<evidence type="ECO:0000313" key="5">
    <source>
        <dbReference type="Proteomes" id="UP000507470"/>
    </source>
</evidence>
<feature type="domain" description="CWH43-like N-terminal" evidence="3">
    <location>
        <begin position="23"/>
        <end position="244"/>
    </location>
</feature>
<dbReference type="GO" id="GO:0006506">
    <property type="term" value="P:GPI anchor biosynthetic process"/>
    <property type="evidence" value="ECO:0007669"/>
    <property type="project" value="TreeGrafter"/>
</dbReference>
<dbReference type="PANTHER" id="PTHR12892">
    <property type="entry name" value="FGF RECEPTOR ACTIVATING PROTEIN 1"/>
    <property type="match status" value="1"/>
</dbReference>
<sequence>MTLLKELQVEDNILLQINFLKYAVVTVSLPAVSLLWCFVTGIIFQFDEVNETVCKAQNVVPSISAVTGITPGAYVWRICIALHCTPRFAVGYVHYNHYKKRAQFISEKYRGLYRKLISLNFWIYQIENSCLVAVTYISNKENYPIHEKIFVVFMISCCCYMLLNTIIFKWSRSGPMTERELLSYKIKKYMWVLIMVSTAGLLYSFVLHRFYCIPFAFSFFSACEYFIAYSNMAYHVSAYLEFSDLSVVYGHLHTVPVLNNTNGTSIGNEETKSPRRLRSREKGEKVH</sequence>
<keyword evidence="2" id="KW-1133">Transmembrane helix</keyword>
<reference evidence="4 5" key="1">
    <citation type="submission" date="2020-06" db="EMBL/GenBank/DDBJ databases">
        <authorList>
            <person name="Li R."/>
            <person name="Bekaert M."/>
        </authorList>
    </citation>
    <scope>NUCLEOTIDE SEQUENCE [LARGE SCALE GENOMIC DNA]</scope>
    <source>
        <strain evidence="5">wild</strain>
    </source>
</reference>
<dbReference type="InterPro" id="IPR019402">
    <property type="entry name" value="CWH43_N"/>
</dbReference>
<dbReference type="Proteomes" id="UP000507470">
    <property type="component" value="Unassembled WGS sequence"/>
</dbReference>
<dbReference type="Pfam" id="PF10277">
    <property type="entry name" value="Frag1"/>
    <property type="match status" value="1"/>
</dbReference>
<accession>A0A6J8BWI8</accession>
<proteinExistence type="predicted"/>
<keyword evidence="5" id="KW-1185">Reference proteome</keyword>
<dbReference type="InterPro" id="IPR039545">
    <property type="entry name" value="PGAP2"/>
</dbReference>
<evidence type="ECO:0000256" key="1">
    <source>
        <dbReference type="SAM" id="MobiDB-lite"/>
    </source>
</evidence>
<feature type="transmembrane region" description="Helical" evidence="2">
    <location>
        <begin position="189"/>
        <end position="211"/>
    </location>
</feature>
<gene>
    <name evidence="4" type="ORF">MCOR_22599</name>
</gene>
<name>A0A6J8BWI8_MYTCO</name>
<feature type="transmembrane region" description="Helical" evidence="2">
    <location>
        <begin position="116"/>
        <end position="137"/>
    </location>
</feature>
<dbReference type="GO" id="GO:0000139">
    <property type="term" value="C:Golgi membrane"/>
    <property type="evidence" value="ECO:0007669"/>
    <property type="project" value="InterPro"/>
</dbReference>
<organism evidence="4 5">
    <name type="scientific">Mytilus coruscus</name>
    <name type="common">Sea mussel</name>
    <dbReference type="NCBI Taxonomy" id="42192"/>
    <lineage>
        <taxon>Eukaryota</taxon>
        <taxon>Metazoa</taxon>
        <taxon>Spiralia</taxon>
        <taxon>Lophotrochozoa</taxon>
        <taxon>Mollusca</taxon>
        <taxon>Bivalvia</taxon>
        <taxon>Autobranchia</taxon>
        <taxon>Pteriomorphia</taxon>
        <taxon>Mytilida</taxon>
        <taxon>Mytiloidea</taxon>
        <taxon>Mytilidae</taxon>
        <taxon>Mytilinae</taxon>
        <taxon>Mytilus</taxon>
    </lineage>
</organism>
<evidence type="ECO:0000256" key="2">
    <source>
        <dbReference type="SAM" id="Phobius"/>
    </source>
</evidence>